<evidence type="ECO:0000313" key="1">
    <source>
        <dbReference type="EMBL" id="MBO1228217.1"/>
    </source>
</evidence>
<dbReference type="NCBIfam" id="NF047427">
    <property type="entry name" value="phage_activ_RinB"/>
    <property type="match status" value="1"/>
</dbReference>
<dbReference type="RefSeq" id="WP_207572489.1">
    <property type="nucleotide sequence ID" value="NZ_JAFNLQ010000006.1"/>
</dbReference>
<reference evidence="1 2" key="1">
    <citation type="submission" date="2021-03" db="EMBL/GenBank/DDBJ databases">
        <title>Staphylococci and Mammaliicocci in bats.</title>
        <authorList>
            <person name="Fountain K."/>
        </authorList>
    </citation>
    <scope>NUCLEOTIDE SEQUENCE [LARGE SCALE GENOMIC DNA]</scope>
    <source>
        <strain evidence="1 2">18_1_E_SW</strain>
    </source>
</reference>
<protein>
    <submittedName>
        <fullName evidence="1">Uncharacterized protein</fullName>
    </submittedName>
</protein>
<accession>A0ABS3L3V1</accession>
<gene>
    <name evidence="1" type="ORF">J3T88_13030</name>
</gene>
<evidence type="ECO:0000313" key="2">
    <source>
        <dbReference type="Proteomes" id="UP000664081"/>
    </source>
</evidence>
<comment type="caution">
    <text evidence="1">The sequence shown here is derived from an EMBL/GenBank/DDBJ whole genome shotgun (WGS) entry which is preliminary data.</text>
</comment>
<sequence length="115" mass="13504">MTKYMIKNIKGLRNHMDSGYASGDFVEIKKLKHSIKIGDKKFEYKDIDNDILISKKFLKDNFTKGTYKSEIPKHILKPLLIIFLYELSKAITYEIIVRKQANDMVDVPRDYEVSK</sequence>
<dbReference type="EMBL" id="JAFNLT010000013">
    <property type="protein sequence ID" value="MBO1228217.1"/>
    <property type="molecule type" value="Genomic_DNA"/>
</dbReference>
<dbReference type="Proteomes" id="UP000664081">
    <property type="component" value="Unassembled WGS sequence"/>
</dbReference>
<proteinExistence type="predicted"/>
<keyword evidence="2" id="KW-1185">Reference proteome</keyword>
<name>A0ABS3L3V1_9STAP</name>
<organism evidence="1 2">
    <name type="scientific">Staphylococcus nepalensis</name>
    <dbReference type="NCBI Taxonomy" id="214473"/>
    <lineage>
        <taxon>Bacteria</taxon>
        <taxon>Bacillati</taxon>
        <taxon>Bacillota</taxon>
        <taxon>Bacilli</taxon>
        <taxon>Bacillales</taxon>
        <taxon>Staphylococcaceae</taxon>
        <taxon>Staphylococcus</taxon>
    </lineage>
</organism>